<gene>
    <name evidence="1" type="ORF">M378DRAFT_159439</name>
</gene>
<organism evidence="1 2">
    <name type="scientific">Amanita muscaria (strain Koide BX008)</name>
    <dbReference type="NCBI Taxonomy" id="946122"/>
    <lineage>
        <taxon>Eukaryota</taxon>
        <taxon>Fungi</taxon>
        <taxon>Dikarya</taxon>
        <taxon>Basidiomycota</taxon>
        <taxon>Agaricomycotina</taxon>
        <taxon>Agaricomycetes</taxon>
        <taxon>Agaricomycetidae</taxon>
        <taxon>Agaricales</taxon>
        <taxon>Pluteineae</taxon>
        <taxon>Amanitaceae</taxon>
        <taxon>Amanita</taxon>
    </lineage>
</organism>
<keyword evidence="2" id="KW-1185">Reference proteome</keyword>
<dbReference type="EMBL" id="KN818231">
    <property type="protein sequence ID" value="KIL67620.1"/>
    <property type="molecule type" value="Genomic_DNA"/>
</dbReference>
<evidence type="ECO:0000313" key="1">
    <source>
        <dbReference type="EMBL" id="KIL67620.1"/>
    </source>
</evidence>
<reference evidence="1 2" key="1">
    <citation type="submission" date="2014-04" db="EMBL/GenBank/DDBJ databases">
        <title>Evolutionary Origins and Diversification of the Mycorrhizal Mutualists.</title>
        <authorList>
            <consortium name="DOE Joint Genome Institute"/>
            <consortium name="Mycorrhizal Genomics Consortium"/>
            <person name="Kohler A."/>
            <person name="Kuo A."/>
            <person name="Nagy L.G."/>
            <person name="Floudas D."/>
            <person name="Copeland A."/>
            <person name="Barry K.W."/>
            <person name="Cichocki N."/>
            <person name="Veneault-Fourrey C."/>
            <person name="LaButti K."/>
            <person name="Lindquist E.A."/>
            <person name="Lipzen A."/>
            <person name="Lundell T."/>
            <person name="Morin E."/>
            <person name="Murat C."/>
            <person name="Riley R."/>
            <person name="Ohm R."/>
            <person name="Sun H."/>
            <person name="Tunlid A."/>
            <person name="Henrissat B."/>
            <person name="Grigoriev I.V."/>
            <person name="Hibbett D.S."/>
            <person name="Martin F."/>
        </authorList>
    </citation>
    <scope>NUCLEOTIDE SEQUENCE [LARGE SCALE GENOMIC DNA]</scope>
    <source>
        <strain evidence="1 2">Koide BX008</strain>
    </source>
</reference>
<sequence length="148" mass="16803">MMTRQPGTQVSANWHSEGYGKLVFVSHFCVTVHFPIAQYLNSPNSERKWLLEVSELPEVYLNGFEGMRCRGVLGTHLPMKSFSSISNTRALTEPQQNPSLDARNSHPASAQCYFDYFQNQTLLSSGPRLEPVRKDPSNHDLVRCFMPL</sequence>
<proteinExistence type="predicted"/>
<dbReference type="Proteomes" id="UP000054549">
    <property type="component" value="Unassembled WGS sequence"/>
</dbReference>
<protein>
    <submittedName>
        <fullName evidence="1">Uncharacterized protein</fullName>
    </submittedName>
</protein>
<name>A0A0C2SW09_AMAMK</name>
<dbReference type="InParanoid" id="A0A0C2SW09"/>
<accession>A0A0C2SW09</accession>
<dbReference type="HOGENOM" id="CLU_1758332_0_0_1"/>
<dbReference type="AlphaFoldDB" id="A0A0C2SW09"/>
<evidence type="ECO:0000313" key="2">
    <source>
        <dbReference type="Proteomes" id="UP000054549"/>
    </source>
</evidence>